<dbReference type="Pfam" id="PF16653">
    <property type="entry name" value="Sacchrp_dh_C"/>
    <property type="match status" value="1"/>
</dbReference>
<accession>A0A3G2R207</accession>
<dbReference type="PANTHER" id="PTHR11133:SF22">
    <property type="entry name" value="ALPHA-AMINOADIPIC SEMIALDEHYDE SYNTHASE, MITOCHONDRIAL"/>
    <property type="match status" value="1"/>
</dbReference>
<dbReference type="PANTHER" id="PTHR11133">
    <property type="entry name" value="SACCHAROPINE DEHYDROGENASE"/>
    <property type="match status" value="1"/>
</dbReference>
<gene>
    <name evidence="4" type="ORF">D2962_00775</name>
</gene>
<dbReference type="InterPro" id="IPR032095">
    <property type="entry name" value="Sacchrp_dh-like_C"/>
</dbReference>
<evidence type="ECO:0000313" key="5">
    <source>
        <dbReference type="Proteomes" id="UP000280960"/>
    </source>
</evidence>
<dbReference type="InterPro" id="IPR005097">
    <property type="entry name" value="Sacchrp_dh_NADP-bd"/>
</dbReference>
<proteinExistence type="predicted"/>
<dbReference type="KEGG" id="bacg:D2962_00775"/>
<name>A0A3G2R207_9FIRM</name>
<dbReference type="EMBL" id="CP033169">
    <property type="protein sequence ID" value="AYO29331.1"/>
    <property type="molecule type" value="Genomic_DNA"/>
</dbReference>
<evidence type="ECO:0000313" key="4">
    <source>
        <dbReference type="EMBL" id="AYO29331.1"/>
    </source>
</evidence>
<evidence type="ECO:0000259" key="3">
    <source>
        <dbReference type="Pfam" id="PF16653"/>
    </source>
</evidence>
<dbReference type="SUPFAM" id="SSF51735">
    <property type="entry name" value="NAD(P)-binding Rossmann-fold domains"/>
    <property type="match status" value="1"/>
</dbReference>
<keyword evidence="5" id="KW-1185">Reference proteome</keyword>
<dbReference type="Proteomes" id="UP000280960">
    <property type="component" value="Chromosome"/>
</dbReference>
<evidence type="ECO:0000256" key="1">
    <source>
        <dbReference type="ARBA" id="ARBA00023002"/>
    </source>
</evidence>
<evidence type="ECO:0000259" key="2">
    <source>
        <dbReference type="Pfam" id="PF03435"/>
    </source>
</evidence>
<dbReference type="Gene3D" id="3.40.50.720">
    <property type="entry name" value="NAD(P)-binding Rossmann-like Domain"/>
    <property type="match status" value="2"/>
</dbReference>
<protein>
    <submittedName>
        <fullName evidence="4">Saccharopine dehydrogenase</fullName>
    </submittedName>
</protein>
<dbReference type="SUPFAM" id="SSF55347">
    <property type="entry name" value="Glyceraldehyde-3-phosphate dehydrogenase-like, C-terminal domain"/>
    <property type="match status" value="1"/>
</dbReference>
<reference evidence="4 5" key="1">
    <citation type="submission" date="2018-10" db="EMBL/GenBank/DDBJ databases">
        <authorList>
            <person name="Zhang X."/>
        </authorList>
    </citation>
    <scope>NUCLEOTIDE SEQUENCE [LARGE SCALE GENOMIC DNA]</scope>
    <source>
        <strain evidence="4 5">SK-G1</strain>
    </source>
</reference>
<organism evidence="4 5">
    <name type="scientific">Biomaibacter acetigenes</name>
    <dbReference type="NCBI Taxonomy" id="2316383"/>
    <lineage>
        <taxon>Bacteria</taxon>
        <taxon>Bacillati</taxon>
        <taxon>Bacillota</taxon>
        <taxon>Clostridia</taxon>
        <taxon>Thermosediminibacterales</taxon>
        <taxon>Tepidanaerobacteraceae</taxon>
        <taxon>Biomaibacter</taxon>
    </lineage>
</organism>
<feature type="domain" description="Saccharopine dehydrogenase NADP binding" evidence="2">
    <location>
        <begin position="3"/>
        <end position="117"/>
    </location>
</feature>
<dbReference type="Pfam" id="PF03435">
    <property type="entry name" value="Sacchrp_dh_NADP"/>
    <property type="match status" value="1"/>
</dbReference>
<dbReference type="GO" id="GO:0016491">
    <property type="term" value="F:oxidoreductase activity"/>
    <property type="evidence" value="ECO:0007669"/>
    <property type="project" value="UniProtKB-KW"/>
</dbReference>
<dbReference type="Gene3D" id="3.30.360.10">
    <property type="entry name" value="Dihydrodipicolinate Reductase, domain 2"/>
    <property type="match status" value="1"/>
</dbReference>
<feature type="domain" description="Saccharopine dehydrogenase-like C-terminal" evidence="3">
    <location>
        <begin position="121"/>
        <end position="369"/>
    </location>
</feature>
<dbReference type="AlphaFoldDB" id="A0A3G2R207"/>
<dbReference type="RefSeq" id="WP_122013820.1">
    <property type="nucleotide sequence ID" value="NZ_CP033169.1"/>
</dbReference>
<dbReference type="InterPro" id="IPR036291">
    <property type="entry name" value="NAD(P)-bd_dom_sf"/>
</dbReference>
<dbReference type="InterPro" id="IPR051168">
    <property type="entry name" value="AASS"/>
</dbReference>
<sequence length="384" mass="42204">MKIIVLGGGLVGGVIAKDLAKDGDLEVTVADINGETLQNLQKQAPVKARQADLSKPGLIKELVSDYDMVVGAVPGFLGLSMARQVIEAGKNLVDISFAPEDYTVLDGLAREKGVTALVDCGVAPGMSNILVSYLAGCLDEAQSAEILVGGLPQVRYWPYEYKIVFSAIDVIEEYTRPVRLVENGRVVEKPALSDLELIDFPGIGTLEAFNTDGLRSLIHTMNIPNMKERTLRFPGHAEKMRMLRETGFFSQEPMEINGAAIRPIDFTAKLLFPLWKLKEGEKDFTVMRVEVKGKKDGKEASLSYNLVDYFDENTGTTSMARCTGFTCAIMARMVARGEFRHPGICPPEYVGQAHGVFRRLLEELEKRGVKYVPDKPQKNSNSAV</sequence>
<keyword evidence="1" id="KW-0560">Oxidoreductase</keyword>